<feature type="non-terminal residue" evidence="1">
    <location>
        <position position="149"/>
    </location>
</feature>
<proteinExistence type="predicted"/>
<organism evidence="1 2">
    <name type="scientific">Symbiodinium necroappetens</name>
    <dbReference type="NCBI Taxonomy" id="1628268"/>
    <lineage>
        <taxon>Eukaryota</taxon>
        <taxon>Sar</taxon>
        <taxon>Alveolata</taxon>
        <taxon>Dinophyceae</taxon>
        <taxon>Suessiales</taxon>
        <taxon>Symbiodiniaceae</taxon>
        <taxon>Symbiodinium</taxon>
    </lineage>
</organism>
<reference evidence="1" key="1">
    <citation type="submission" date="2021-02" db="EMBL/GenBank/DDBJ databases">
        <authorList>
            <person name="Dougan E. K."/>
            <person name="Rhodes N."/>
            <person name="Thang M."/>
            <person name="Chan C."/>
        </authorList>
    </citation>
    <scope>NUCLEOTIDE SEQUENCE</scope>
</reference>
<protein>
    <submittedName>
        <fullName evidence="1">Nipblb protein</fullName>
    </submittedName>
</protein>
<dbReference type="Proteomes" id="UP000601435">
    <property type="component" value="Unassembled WGS sequence"/>
</dbReference>
<comment type="caution">
    <text evidence="1">The sequence shown here is derived from an EMBL/GenBank/DDBJ whole genome shotgun (WGS) entry which is preliminary data.</text>
</comment>
<dbReference type="EMBL" id="CAJNJA010092607">
    <property type="protein sequence ID" value="CAE7940910.1"/>
    <property type="molecule type" value="Genomic_DNA"/>
</dbReference>
<accession>A0A813CEZ0</accession>
<evidence type="ECO:0000313" key="2">
    <source>
        <dbReference type="Proteomes" id="UP000601435"/>
    </source>
</evidence>
<dbReference type="AlphaFoldDB" id="A0A813CEZ0"/>
<dbReference type="OrthoDB" id="442622at2759"/>
<gene>
    <name evidence="1" type="primary">nipblb</name>
    <name evidence="1" type="ORF">SNEC2469_LOCUS34078</name>
</gene>
<evidence type="ECO:0000313" key="1">
    <source>
        <dbReference type="EMBL" id="CAE7940910.1"/>
    </source>
</evidence>
<keyword evidence="2" id="KW-1185">Reference proteome</keyword>
<feature type="non-terminal residue" evidence="1">
    <location>
        <position position="1"/>
    </location>
</feature>
<sequence>ARIEALIKYRREKVRQQKANVIRAWLTEEEMAKDKWAKIAGAVKYCTARGLVKCFGWKCKYTDQNKYLVEVEDRVDDETLESLRIIEECQAAAGELPDDFQGFSLVHGKSFDPEGDECGQQKEEGKIKLETFPEIVANQLPQRIKKYKD</sequence>
<name>A0A813CEZ0_9DINO</name>